<organism evidence="1 2">
    <name type="scientific">Ideonella oryzae</name>
    <dbReference type="NCBI Taxonomy" id="2937441"/>
    <lineage>
        <taxon>Bacteria</taxon>
        <taxon>Pseudomonadati</taxon>
        <taxon>Pseudomonadota</taxon>
        <taxon>Betaproteobacteria</taxon>
        <taxon>Burkholderiales</taxon>
        <taxon>Sphaerotilaceae</taxon>
        <taxon>Ideonella</taxon>
    </lineage>
</organism>
<dbReference type="Gene3D" id="1.10.405.10">
    <property type="entry name" value="Guanine Nucleotide Dissociation Inhibitor, domain 1"/>
    <property type="match status" value="1"/>
</dbReference>
<dbReference type="Gene3D" id="3.50.50.60">
    <property type="entry name" value="FAD/NAD(P)-binding domain"/>
    <property type="match status" value="2"/>
</dbReference>
<sequence>MNGPTRRRWLGGSLALAAGGALPGCTPQTSAGLPADLPVRWVGAWLERGHRLRERKAGGWPAPAVTRRAGALVLGGGVAGLSALRTLVRAGVDDAQLLELEDTVGGNARGHVLAGQGCPLGAHYLPVPGPTAHEVGEWLHEIGLLQWDGLRGASRPDERFLCHAPQERLFIDGAWQEGQLPSAAGRPATLDQYRRFARRVTEARRLGFALPTWRAPWTPAHAALDGQTFAAWLAAEGLDDARLRAYLDYACRDDYGAGLDTVSAWAGLHYFASRHGFDAPGEPAEADPGLFTWPEGNGWLTQRLAQPLSERLHTGQTVLAVEAHRQGVSVTVWNEAAGRVEAWQAPQAVLALPLFIAARVLVNPPPALVAAAAGARYAPWLVSNLALDEPPLARPGFPPAWDNVGFAPAGSTRCLGYVDATHQRLDPRPVPPVWTVYHALAEADRPALRDQPAAFWLQRVLADLAPLHPDLPRRLRAADLMRHGHAMRIPVPGTRGSAALAALRAMRGRLRFAHAELAGYSVFEEAFTLGRQAGQSSLSGGD</sequence>
<reference evidence="1 2" key="1">
    <citation type="submission" date="2022-06" db="EMBL/GenBank/DDBJ databases">
        <title>Ideonella sp. NS12-5 Genome sequencing and assembly.</title>
        <authorList>
            <person name="Jung Y."/>
        </authorList>
    </citation>
    <scope>NUCLEOTIDE SEQUENCE [LARGE SCALE GENOMIC DNA]</scope>
    <source>
        <strain evidence="1 2">NS12-5</strain>
    </source>
</reference>
<gene>
    <name evidence="1" type="ORF">M0L44_16280</name>
</gene>
<accession>A0ABT1BPV9</accession>
<dbReference type="EMBL" id="JAMXMC010000009">
    <property type="protein sequence ID" value="MCO5978257.1"/>
    <property type="molecule type" value="Genomic_DNA"/>
</dbReference>
<evidence type="ECO:0000313" key="2">
    <source>
        <dbReference type="Proteomes" id="UP001204851"/>
    </source>
</evidence>
<name>A0ABT1BPV9_9BURK</name>
<dbReference type="InterPro" id="IPR036188">
    <property type="entry name" value="FAD/NAD-bd_sf"/>
</dbReference>
<dbReference type="Pfam" id="PF13450">
    <property type="entry name" value="NAD_binding_8"/>
    <property type="match status" value="1"/>
</dbReference>
<evidence type="ECO:0000313" key="1">
    <source>
        <dbReference type="EMBL" id="MCO5978257.1"/>
    </source>
</evidence>
<dbReference type="InterPro" id="IPR006311">
    <property type="entry name" value="TAT_signal"/>
</dbReference>
<dbReference type="SUPFAM" id="SSF51905">
    <property type="entry name" value="FAD/NAD(P)-binding domain"/>
    <property type="match status" value="1"/>
</dbReference>
<dbReference type="PANTHER" id="PTHR42923:SF39">
    <property type="entry name" value="AMINO OXIDASE"/>
    <property type="match status" value="1"/>
</dbReference>
<comment type="caution">
    <text evidence="1">The sequence shown here is derived from an EMBL/GenBank/DDBJ whole genome shotgun (WGS) entry which is preliminary data.</text>
</comment>
<dbReference type="RefSeq" id="WP_252770863.1">
    <property type="nucleotide sequence ID" value="NZ_JAMXMC010000009.1"/>
</dbReference>
<keyword evidence="2" id="KW-1185">Reference proteome</keyword>
<protein>
    <submittedName>
        <fullName evidence="1">FAD-dependent oxidoreductase</fullName>
    </submittedName>
</protein>
<dbReference type="InterPro" id="IPR050464">
    <property type="entry name" value="Zeta_carotene_desat/Oxidored"/>
</dbReference>
<dbReference type="PANTHER" id="PTHR42923">
    <property type="entry name" value="PROTOPORPHYRINOGEN OXIDASE"/>
    <property type="match status" value="1"/>
</dbReference>
<dbReference type="PROSITE" id="PS51318">
    <property type="entry name" value="TAT"/>
    <property type="match status" value="1"/>
</dbReference>
<dbReference type="Proteomes" id="UP001204851">
    <property type="component" value="Unassembled WGS sequence"/>
</dbReference>
<proteinExistence type="predicted"/>